<sequence length="43" mass="5084">YKQVIKNYASIVEFDNDIFNENIKDEELNADYISDTENLDDLL</sequence>
<evidence type="ECO:0000313" key="1">
    <source>
        <dbReference type="EMBL" id="CAG8761698.1"/>
    </source>
</evidence>
<comment type="caution">
    <text evidence="1">The sequence shown here is derived from an EMBL/GenBank/DDBJ whole genome shotgun (WGS) entry which is preliminary data.</text>
</comment>
<organism evidence="1 2">
    <name type="scientific">Cetraspora pellucida</name>
    <dbReference type="NCBI Taxonomy" id="1433469"/>
    <lineage>
        <taxon>Eukaryota</taxon>
        <taxon>Fungi</taxon>
        <taxon>Fungi incertae sedis</taxon>
        <taxon>Mucoromycota</taxon>
        <taxon>Glomeromycotina</taxon>
        <taxon>Glomeromycetes</taxon>
        <taxon>Diversisporales</taxon>
        <taxon>Gigasporaceae</taxon>
        <taxon>Cetraspora</taxon>
    </lineage>
</organism>
<feature type="non-terminal residue" evidence="1">
    <location>
        <position position="1"/>
    </location>
</feature>
<dbReference type="Proteomes" id="UP000789366">
    <property type="component" value="Unassembled WGS sequence"/>
</dbReference>
<proteinExistence type="predicted"/>
<keyword evidence="2" id="KW-1185">Reference proteome</keyword>
<name>A0ACA9QQ22_9GLOM</name>
<dbReference type="EMBL" id="CAJVPW010048705">
    <property type="protein sequence ID" value="CAG8761698.1"/>
    <property type="molecule type" value="Genomic_DNA"/>
</dbReference>
<evidence type="ECO:0000313" key="2">
    <source>
        <dbReference type="Proteomes" id="UP000789366"/>
    </source>
</evidence>
<protein>
    <submittedName>
        <fullName evidence="1">2218_t:CDS:1</fullName>
    </submittedName>
</protein>
<accession>A0ACA9QQ22</accession>
<reference evidence="1" key="1">
    <citation type="submission" date="2021-06" db="EMBL/GenBank/DDBJ databases">
        <authorList>
            <person name="Kallberg Y."/>
            <person name="Tangrot J."/>
            <person name="Rosling A."/>
        </authorList>
    </citation>
    <scope>NUCLEOTIDE SEQUENCE</scope>
    <source>
        <strain evidence="1">28 12/20/2015</strain>
    </source>
</reference>
<gene>
    <name evidence="1" type="ORF">SPELUC_LOCUS15176</name>
</gene>